<proteinExistence type="predicted"/>
<sequence>MASGACGSFVTHCAVLLSCFWIPSGAENLAQISDLFQKAKEEKKLTLLNVEETVQAPPAVAGERDRVTCRGCDCYHQWMGQDYAGLTYCTEFNEASEASSQMPNYRCLVHDSHCEGVSEGKCAPGCPRYTTNGCECARSWVLEGHDECHDSCCTPTGESSWCMVTDPTCQGLAWGPCSAESKNPHPHVRKTAKGCKCSNGWSVKVGEDTHSCHTFCCQPEGLGLEGEVCVVEDESCEGMSIGRCKA</sequence>
<accession>A0ABP0RTX5</accession>
<feature type="signal peptide" evidence="1">
    <location>
        <begin position="1"/>
        <end position="26"/>
    </location>
</feature>
<reference evidence="2 3" key="1">
    <citation type="submission" date="2024-02" db="EMBL/GenBank/DDBJ databases">
        <authorList>
            <person name="Chen Y."/>
            <person name="Shah S."/>
            <person name="Dougan E. K."/>
            <person name="Thang M."/>
            <person name="Chan C."/>
        </authorList>
    </citation>
    <scope>NUCLEOTIDE SEQUENCE [LARGE SCALE GENOMIC DNA]</scope>
</reference>
<comment type="caution">
    <text evidence="2">The sequence shown here is derived from an EMBL/GenBank/DDBJ whole genome shotgun (WGS) entry which is preliminary data.</text>
</comment>
<protein>
    <submittedName>
        <fullName evidence="2">Uncharacterized protein</fullName>
    </submittedName>
</protein>
<dbReference type="EMBL" id="CAXAMN010026395">
    <property type="protein sequence ID" value="CAK9102666.1"/>
    <property type="molecule type" value="Genomic_DNA"/>
</dbReference>
<gene>
    <name evidence="2" type="ORF">CCMP2556_LOCUS48288</name>
</gene>
<organism evidence="2 3">
    <name type="scientific">Durusdinium trenchii</name>
    <dbReference type="NCBI Taxonomy" id="1381693"/>
    <lineage>
        <taxon>Eukaryota</taxon>
        <taxon>Sar</taxon>
        <taxon>Alveolata</taxon>
        <taxon>Dinophyceae</taxon>
        <taxon>Suessiales</taxon>
        <taxon>Symbiodiniaceae</taxon>
        <taxon>Durusdinium</taxon>
    </lineage>
</organism>
<name>A0ABP0RTX5_9DINO</name>
<keyword evidence="1" id="KW-0732">Signal</keyword>
<keyword evidence="3" id="KW-1185">Reference proteome</keyword>
<evidence type="ECO:0000313" key="2">
    <source>
        <dbReference type="EMBL" id="CAK9102666.1"/>
    </source>
</evidence>
<feature type="chain" id="PRO_5046026214" evidence="1">
    <location>
        <begin position="27"/>
        <end position="246"/>
    </location>
</feature>
<dbReference type="Proteomes" id="UP001642484">
    <property type="component" value="Unassembled WGS sequence"/>
</dbReference>
<evidence type="ECO:0000313" key="3">
    <source>
        <dbReference type="Proteomes" id="UP001642484"/>
    </source>
</evidence>
<evidence type="ECO:0000256" key="1">
    <source>
        <dbReference type="SAM" id="SignalP"/>
    </source>
</evidence>